<evidence type="ECO:0000313" key="3">
    <source>
        <dbReference type="Proteomes" id="UP001596137"/>
    </source>
</evidence>
<comment type="caution">
    <text evidence="2">The sequence shown here is derived from an EMBL/GenBank/DDBJ whole genome shotgun (WGS) entry which is preliminary data.</text>
</comment>
<dbReference type="Gene3D" id="3.40.190.10">
    <property type="entry name" value="Periplasmic binding protein-like II"/>
    <property type="match status" value="1"/>
</dbReference>
<dbReference type="Pfam" id="PF01547">
    <property type="entry name" value="SBP_bac_1"/>
    <property type="match status" value="1"/>
</dbReference>
<keyword evidence="3" id="KW-1185">Reference proteome</keyword>
<dbReference type="RefSeq" id="WP_380750948.1">
    <property type="nucleotide sequence ID" value="NZ_JBHSRF010000013.1"/>
</dbReference>
<accession>A0ABW1NHC6</accession>
<name>A0ABW1NHC6_9ACTN</name>
<dbReference type="PANTHER" id="PTHR43649">
    <property type="entry name" value="ARABINOSE-BINDING PROTEIN-RELATED"/>
    <property type="match status" value="1"/>
</dbReference>
<protein>
    <submittedName>
        <fullName evidence="2">ABC transporter substrate-binding protein</fullName>
    </submittedName>
</protein>
<dbReference type="SUPFAM" id="SSF53850">
    <property type="entry name" value="Periplasmic binding protein-like II"/>
    <property type="match status" value="1"/>
</dbReference>
<proteinExistence type="predicted"/>
<gene>
    <name evidence="2" type="ORF">ACFP1K_12355</name>
</gene>
<dbReference type="PANTHER" id="PTHR43649:SF14">
    <property type="entry name" value="BLR3389 PROTEIN"/>
    <property type="match status" value="1"/>
</dbReference>
<dbReference type="InterPro" id="IPR006059">
    <property type="entry name" value="SBP"/>
</dbReference>
<dbReference type="CDD" id="cd13585">
    <property type="entry name" value="PBP2_TMBP_like"/>
    <property type="match status" value="1"/>
</dbReference>
<evidence type="ECO:0000313" key="2">
    <source>
        <dbReference type="EMBL" id="MFC6081952.1"/>
    </source>
</evidence>
<organism evidence="2 3">
    <name type="scientific">Sphaerisporangium aureirubrum</name>
    <dbReference type="NCBI Taxonomy" id="1544736"/>
    <lineage>
        <taxon>Bacteria</taxon>
        <taxon>Bacillati</taxon>
        <taxon>Actinomycetota</taxon>
        <taxon>Actinomycetes</taxon>
        <taxon>Streptosporangiales</taxon>
        <taxon>Streptosporangiaceae</taxon>
        <taxon>Sphaerisporangium</taxon>
    </lineage>
</organism>
<dbReference type="EMBL" id="JBHSRF010000013">
    <property type="protein sequence ID" value="MFC6081952.1"/>
    <property type="molecule type" value="Genomic_DNA"/>
</dbReference>
<dbReference type="Proteomes" id="UP001596137">
    <property type="component" value="Unassembled WGS sequence"/>
</dbReference>
<reference evidence="3" key="1">
    <citation type="journal article" date="2019" name="Int. J. Syst. Evol. Microbiol.">
        <title>The Global Catalogue of Microorganisms (GCM) 10K type strain sequencing project: providing services to taxonomists for standard genome sequencing and annotation.</title>
        <authorList>
            <consortium name="The Broad Institute Genomics Platform"/>
            <consortium name="The Broad Institute Genome Sequencing Center for Infectious Disease"/>
            <person name="Wu L."/>
            <person name="Ma J."/>
        </authorList>
    </citation>
    <scope>NUCLEOTIDE SEQUENCE [LARGE SCALE GENOMIC DNA]</scope>
    <source>
        <strain evidence="3">JCM 30346</strain>
    </source>
</reference>
<keyword evidence="1" id="KW-0732">Signal</keyword>
<feature type="chain" id="PRO_5047225911" evidence="1">
    <location>
        <begin position="28"/>
        <end position="447"/>
    </location>
</feature>
<sequence>MRKSVIAALALCLLPLAGCGGSPTPPAAEAPRPAATDVEQALATGATLTFWSWVPGIEKAVDLFRSKYPKVTVNLVNAGQSAAQYTKLQSAVKAGSGAPDVAQIEYFALPQFALSKAVVDLNPYGAASWKGLFTESAWAQVNVNGGVYGVPQDTGPMAMFYRKDLLDRAGVKPPATWDEFVTAAQKLKKANPSSFITTIDPGDAGGVDSLIWQAGGRPFAITGPSGVRVDLQDAGAKRWAALWTRLLKDELVDPAAGWNDAWWQGMSGGKYAMWLTGAWAPGAIESTIPQTKGRWRVAPMPRWDAGTPVNAENGGSSVAVLAQSENTLAAAGFAKWLNSDPEAVRMLNTASGLFPATGELLNSPEFTDAEMPFFDGQRANEILARGSAEVAAGWNYLPFQVYANSVIKDTVGQALAGRSDIAAGLSAWQQQITGYAKQQGFTVTTGP</sequence>
<dbReference type="InterPro" id="IPR050490">
    <property type="entry name" value="Bact_solute-bd_prot1"/>
</dbReference>
<feature type="signal peptide" evidence="1">
    <location>
        <begin position="1"/>
        <end position="27"/>
    </location>
</feature>
<evidence type="ECO:0000256" key="1">
    <source>
        <dbReference type="SAM" id="SignalP"/>
    </source>
</evidence>